<name>A0A075M6K1_CROSA</name>
<dbReference type="Pfam" id="PF00201">
    <property type="entry name" value="UDPGT"/>
    <property type="match status" value="1"/>
</dbReference>
<dbReference type="Gene3D" id="3.40.50.2000">
    <property type="entry name" value="Glycogen Phosphorylase B"/>
    <property type="match status" value="2"/>
</dbReference>
<evidence type="ECO:0000256" key="1">
    <source>
        <dbReference type="ARBA" id="ARBA00009995"/>
    </source>
</evidence>
<dbReference type="CDD" id="cd03784">
    <property type="entry name" value="GT1_Gtf-like"/>
    <property type="match status" value="1"/>
</dbReference>
<organism evidence="5">
    <name type="scientific">Crocus sativus</name>
    <name type="common">Saffron</name>
    <dbReference type="NCBI Taxonomy" id="82528"/>
    <lineage>
        <taxon>Eukaryota</taxon>
        <taxon>Viridiplantae</taxon>
        <taxon>Streptophyta</taxon>
        <taxon>Embryophyta</taxon>
        <taxon>Tracheophyta</taxon>
        <taxon>Spermatophyta</taxon>
        <taxon>Magnoliopsida</taxon>
        <taxon>Liliopsida</taxon>
        <taxon>Asparagales</taxon>
        <taxon>Iridaceae</taxon>
        <taxon>Crocoideae</taxon>
        <taxon>Croceae</taxon>
        <taxon>Crocus</taxon>
    </lineage>
</organism>
<evidence type="ECO:0000313" key="5">
    <source>
        <dbReference type="EMBL" id="AIF76150.1"/>
    </source>
</evidence>
<evidence type="ECO:0000256" key="4">
    <source>
        <dbReference type="RuleBase" id="RU362057"/>
    </source>
</evidence>
<dbReference type="AlphaFoldDB" id="A0A075M6K1"/>
<evidence type="ECO:0000256" key="3">
    <source>
        <dbReference type="RuleBase" id="RU003718"/>
    </source>
</evidence>
<dbReference type="InterPro" id="IPR002213">
    <property type="entry name" value="UDP_glucos_trans"/>
</dbReference>
<protein>
    <recommendedName>
        <fullName evidence="4">Glycosyltransferase</fullName>
        <ecNumber evidence="4">2.4.1.-</ecNumber>
    </recommendedName>
</protein>
<dbReference type="GO" id="GO:0080044">
    <property type="term" value="F:quercetin 7-O-glucosyltransferase activity"/>
    <property type="evidence" value="ECO:0007669"/>
    <property type="project" value="TreeGrafter"/>
</dbReference>
<dbReference type="PROSITE" id="PS00375">
    <property type="entry name" value="UDPGT"/>
    <property type="match status" value="1"/>
</dbReference>
<evidence type="ECO:0000256" key="2">
    <source>
        <dbReference type="ARBA" id="ARBA00022679"/>
    </source>
</evidence>
<dbReference type="PANTHER" id="PTHR11926:SF774">
    <property type="entry name" value="UDP-GLYCOSYLTRANSFERASE 85A1-RELATED"/>
    <property type="match status" value="1"/>
</dbReference>
<dbReference type="EMBL" id="KF446241">
    <property type="protein sequence ID" value="AIF76150.1"/>
    <property type="molecule type" value="mRNA"/>
</dbReference>
<dbReference type="FunFam" id="3.40.50.2000:FF:000056">
    <property type="entry name" value="Glycosyltransferase"/>
    <property type="match status" value="1"/>
</dbReference>
<keyword evidence="2 3" id="KW-0808">Transferase</keyword>
<keyword evidence="3" id="KW-0328">Glycosyltransferase</keyword>
<gene>
    <name evidence="5" type="primary">UGT85V1</name>
</gene>
<proteinExistence type="evidence at transcript level"/>
<dbReference type="InterPro" id="IPR035595">
    <property type="entry name" value="UDP_glycos_trans_CS"/>
</dbReference>
<comment type="similarity">
    <text evidence="1 3">Belongs to the UDP-glycosyltransferase family.</text>
</comment>
<dbReference type="PANTHER" id="PTHR11926">
    <property type="entry name" value="GLUCOSYL/GLUCURONOSYL TRANSFERASES"/>
    <property type="match status" value="1"/>
</dbReference>
<sequence length="434" mass="48066">MESIVVGERPHAVCIPSPFQGHINAMLKMAKILYSKGFRITFVHNESNYNRIVSSGSTESSLGSLDNFRFETVHGEVNYSSATITEDLRDPIRSLLSRLNDPPVTCIVTDSFMSFNLGFAAEMGVPSVSFCSVSACSFMGFLHYKELLERGIVPFRSESDLRSEYLDTVIEWIPGMTKNTRLRDLPSFIRTADPNLQPWFHFCKNESQAAFQATAIVMHTFDELEGAVLDALSSILPAPVYSIGPLNLPCSRITDDKINHIGNSLWKEDSSFMDWLEGRKAGSVVYVNFGSLTSMTSEQSLEVAWGIAGSGHDFLWVIRPNMVEGGASGILPSEFLSETKGRGLVSSWCVQEEVLRHPSIGGFFTHCGWNSMMDAISAGVPMMCWPQVGDQTTNCRYACTEWGIGMEIDADVRREEVEKVIRELMGGEKGARSA</sequence>
<reference evidence="5" key="1">
    <citation type="journal article" date="2015" name="Plant Sci.">
        <title>Ectopic expression of a stress-inducible glycosyltransferase from saffron enhances salt and oxidative stress tolerance in Arabidopsis while alters anchor root formation.</title>
        <authorList>
            <person name="Ahrazem O."/>
            <person name="Rubio-Moraga A."/>
            <person name="Trapero-Mozos A."/>
            <person name="Climent M.F."/>
            <person name="Gomez-Cadenas A."/>
            <person name="Gomez-Gomez L."/>
        </authorList>
    </citation>
    <scope>NUCLEOTIDE SEQUENCE</scope>
</reference>
<accession>A0A075M6K1</accession>
<dbReference type="GO" id="GO:0080043">
    <property type="term" value="F:quercetin 3-O-glucosyltransferase activity"/>
    <property type="evidence" value="ECO:0007669"/>
    <property type="project" value="TreeGrafter"/>
</dbReference>
<dbReference type="EC" id="2.4.1.-" evidence="4"/>
<dbReference type="SUPFAM" id="SSF53756">
    <property type="entry name" value="UDP-Glycosyltransferase/glycogen phosphorylase"/>
    <property type="match status" value="1"/>
</dbReference>